<feature type="domain" description="Metallo-beta-lactamase" evidence="2">
    <location>
        <begin position="21"/>
        <end position="221"/>
    </location>
</feature>
<proteinExistence type="predicted"/>
<gene>
    <name evidence="3" type="ORF">FGL95_27960</name>
</gene>
<dbReference type="InterPro" id="IPR001279">
    <property type="entry name" value="Metallo-B-lactamas"/>
</dbReference>
<dbReference type="Gene3D" id="3.60.15.10">
    <property type="entry name" value="Ribonuclease Z/Hydroxyacylglutathione hydrolase-like"/>
    <property type="match status" value="1"/>
</dbReference>
<keyword evidence="1 3" id="KW-0378">Hydrolase</keyword>
<dbReference type="AlphaFoldDB" id="A0A848KLZ7"/>
<comment type="caution">
    <text evidence="3">The sequence shown here is derived from an EMBL/GenBank/DDBJ whole genome shotgun (WGS) entry which is preliminary data.</text>
</comment>
<dbReference type="Pfam" id="PF12706">
    <property type="entry name" value="Lactamase_B_2"/>
    <property type="match status" value="1"/>
</dbReference>
<keyword evidence="4" id="KW-1185">Reference proteome</keyword>
<evidence type="ECO:0000259" key="2">
    <source>
        <dbReference type="Pfam" id="PF12706"/>
    </source>
</evidence>
<protein>
    <submittedName>
        <fullName evidence="3">MBL fold metallo-hydrolase</fullName>
    </submittedName>
</protein>
<name>A0A848KLZ7_9NOCA</name>
<dbReference type="SUPFAM" id="SSF56281">
    <property type="entry name" value="Metallo-hydrolase/oxidoreductase"/>
    <property type="match status" value="1"/>
</dbReference>
<reference evidence="3 4" key="1">
    <citation type="submission" date="2019-05" db="EMBL/GenBank/DDBJ databases">
        <authorList>
            <person name="Lee S.D."/>
        </authorList>
    </citation>
    <scope>NUCLEOTIDE SEQUENCE [LARGE SCALE GENOMIC DNA]</scope>
    <source>
        <strain evidence="3 4">YC2-7</strain>
    </source>
</reference>
<dbReference type="PANTHER" id="PTHR43546:SF9">
    <property type="entry name" value="L-ASCORBATE-6-PHOSPHATE LACTONASE ULAG-RELATED"/>
    <property type="match status" value="1"/>
</dbReference>
<dbReference type="RefSeq" id="WP_169593635.1">
    <property type="nucleotide sequence ID" value="NZ_VCQU01000013.1"/>
</dbReference>
<dbReference type="EMBL" id="VCQU01000013">
    <property type="protein sequence ID" value="NMN98876.1"/>
    <property type="molecule type" value="Genomic_DNA"/>
</dbReference>
<dbReference type="Proteomes" id="UP000535543">
    <property type="component" value="Unassembled WGS sequence"/>
</dbReference>
<evidence type="ECO:0000313" key="4">
    <source>
        <dbReference type="Proteomes" id="UP000535543"/>
    </source>
</evidence>
<sequence length="260" mass="27844">MDFSVTHIGGPTALLEIGGVRILTDPTFDPPGKLYHFGWGTFSRKVVAPAIAVGDIGRIDAVLLSHDGHADNLDDVGRTVLPAAGKVVTTTSAAKRLGGNAVGLEPWATTTVDNAGTQVRITATPGRHGPPLSRPIVGQVIGFLLEWDGQEHGPVWITGDTVYFDGVSEIATRYNIGTALLHIGGVRFPYLSGPIRYTMNAAEAVRVAREFDLKTILPVHYEGWTHFRQGRDVAEAEFADAGIGDRVHWLVAGEPLHISS</sequence>
<dbReference type="InterPro" id="IPR050114">
    <property type="entry name" value="UPF0173_UPF0282_UlaG_hydrolase"/>
</dbReference>
<reference evidence="3 4" key="2">
    <citation type="submission" date="2020-06" db="EMBL/GenBank/DDBJ databases">
        <title>Antribacter stalactiti gen. nov., sp. nov., a new member of the family Nacardiaceae isolated from a cave.</title>
        <authorList>
            <person name="Kim I.S."/>
        </authorList>
    </citation>
    <scope>NUCLEOTIDE SEQUENCE [LARGE SCALE GENOMIC DNA]</scope>
    <source>
        <strain evidence="3 4">YC2-7</strain>
    </source>
</reference>
<dbReference type="PANTHER" id="PTHR43546">
    <property type="entry name" value="UPF0173 METAL-DEPENDENT HYDROLASE MJ1163-RELATED"/>
    <property type="match status" value="1"/>
</dbReference>
<organism evidence="3 4">
    <name type="scientific">Antrihabitans stalactiti</name>
    <dbReference type="NCBI Taxonomy" id="2584121"/>
    <lineage>
        <taxon>Bacteria</taxon>
        <taxon>Bacillati</taxon>
        <taxon>Actinomycetota</taxon>
        <taxon>Actinomycetes</taxon>
        <taxon>Mycobacteriales</taxon>
        <taxon>Nocardiaceae</taxon>
        <taxon>Antrihabitans</taxon>
    </lineage>
</organism>
<dbReference type="InterPro" id="IPR036866">
    <property type="entry name" value="RibonucZ/Hydroxyglut_hydro"/>
</dbReference>
<evidence type="ECO:0000256" key="1">
    <source>
        <dbReference type="ARBA" id="ARBA00022801"/>
    </source>
</evidence>
<evidence type="ECO:0000313" key="3">
    <source>
        <dbReference type="EMBL" id="NMN98876.1"/>
    </source>
</evidence>
<dbReference type="GO" id="GO:0016787">
    <property type="term" value="F:hydrolase activity"/>
    <property type="evidence" value="ECO:0007669"/>
    <property type="project" value="UniProtKB-KW"/>
</dbReference>
<accession>A0A848KLZ7</accession>